<evidence type="ECO:0000313" key="2">
    <source>
        <dbReference type="Proteomes" id="UP000593875"/>
    </source>
</evidence>
<dbReference type="KEGG" id="mlir:LPB04_17175"/>
<dbReference type="Proteomes" id="UP000593875">
    <property type="component" value="Chromosome"/>
</dbReference>
<sequence>MTFSDDILMAYADGELAEPQRSQVDAAVRADPELAAIVERHRALRARVFDAFAGVLEEPVPARLDAAAASKVLSLDAARNARTRAAATPAPAAAPVRQPVWPRWGALAATLVLGVLAGSLWFKDDGGGFVGADGGGRLVARGQLAGALSRQLASDPAPNSPVRIGVSFATRDGGYCRSFSVGASAGLACREGETWRIPVLSDKAASGGAYRQAASTAPEAVLDAIDERIAGTTMNAAAERAARERGWRR</sequence>
<organism evidence="1 2">
    <name type="scientific">Massilia litorea</name>
    <dbReference type="NCBI Taxonomy" id="2769491"/>
    <lineage>
        <taxon>Bacteria</taxon>
        <taxon>Pseudomonadati</taxon>
        <taxon>Pseudomonadota</taxon>
        <taxon>Betaproteobacteria</taxon>
        <taxon>Burkholderiales</taxon>
        <taxon>Oxalobacteraceae</taxon>
        <taxon>Telluria group</taxon>
        <taxon>Massilia</taxon>
    </lineage>
</organism>
<name>A0A7L9U147_9BURK</name>
<dbReference type="Gene3D" id="1.10.10.1320">
    <property type="entry name" value="Anti-sigma factor, zinc-finger domain"/>
    <property type="match status" value="1"/>
</dbReference>
<keyword evidence="2" id="KW-1185">Reference proteome</keyword>
<dbReference type="RefSeq" id="WP_193685723.1">
    <property type="nucleotide sequence ID" value="NZ_CP062941.1"/>
</dbReference>
<gene>
    <name evidence="1" type="ORF">LPB04_17175</name>
</gene>
<dbReference type="InterPro" id="IPR041916">
    <property type="entry name" value="Anti_sigma_zinc_sf"/>
</dbReference>
<accession>A0A7L9U147</accession>
<evidence type="ECO:0000313" key="1">
    <source>
        <dbReference type="EMBL" id="QOL48680.1"/>
    </source>
</evidence>
<dbReference type="AlphaFoldDB" id="A0A7L9U147"/>
<protein>
    <recommendedName>
        <fullName evidence="3">Anti-sigma factor</fullName>
    </recommendedName>
</protein>
<evidence type="ECO:0008006" key="3">
    <source>
        <dbReference type="Google" id="ProtNLM"/>
    </source>
</evidence>
<reference evidence="1 2" key="1">
    <citation type="submission" date="2020-10" db="EMBL/GenBank/DDBJ databases">
        <title>Genome sequencing of Massilia sp. LPB0304.</title>
        <authorList>
            <person name="Kim J."/>
        </authorList>
    </citation>
    <scope>NUCLEOTIDE SEQUENCE [LARGE SCALE GENOMIC DNA]</scope>
    <source>
        <strain evidence="1 2">LPB0304</strain>
    </source>
</reference>
<dbReference type="EMBL" id="CP062941">
    <property type="protein sequence ID" value="QOL48680.1"/>
    <property type="molecule type" value="Genomic_DNA"/>
</dbReference>
<proteinExistence type="predicted"/>